<gene>
    <name evidence="6" type="ORF">ESO86_00030</name>
</gene>
<dbReference type="GO" id="GO:0006310">
    <property type="term" value="P:DNA recombination"/>
    <property type="evidence" value="ECO:0007669"/>
    <property type="project" value="UniProtKB-KW"/>
</dbReference>
<sequence>MRQSRSRPLDRPPQPSVRSTLSSSHPVHTRSSGTATRSCSGEASWRGLSKRERRRCYMGRGRPPLDLESWGRVQRLVHYGSPAALVYFRDADGKRRRMIRTGRTYAEAERNLTKALKERLTPTYEILTRESTLGALAKQWVDEIKREEKAIATISRYSSTIRSHLEPSAGLRLYECTVPRLQRLVHGVADGSGPGAARMLIVVLNGMFTLAVRLGALETNPAAMLKGPRRRRKEVVAPTLEQIHMLRELLAAHDRRDTARGLVIRDLGDIGDMLIATGARIGEVLALRWSDVDLENRTLTIRATIVRSPGQGAVIQERPKTDSSTRRLKLPNFALDVLTRRRLDAYCELVFPASGGAVRWPENIRTQWAHAVRGTELEWMTPVSCRKAVATYLEAAEDIEAASEQLGHSSSRITSRFYVPVKIDRSDFSSRLDALGGGAQAS</sequence>
<dbReference type="PROSITE" id="PS51898">
    <property type="entry name" value="TYR_RECOMBINASE"/>
    <property type="match status" value="1"/>
</dbReference>
<comment type="similarity">
    <text evidence="1">Belongs to the 'phage' integrase family.</text>
</comment>
<dbReference type="Gene3D" id="1.10.150.130">
    <property type="match status" value="1"/>
</dbReference>
<dbReference type="GO" id="GO:0015074">
    <property type="term" value="P:DNA integration"/>
    <property type="evidence" value="ECO:0007669"/>
    <property type="project" value="InterPro"/>
</dbReference>
<name>A0A4Q2JYK1_9MICO</name>
<evidence type="ECO:0000256" key="3">
    <source>
        <dbReference type="ARBA" id="ARBA00023172"/>
    </source>
</evidence>
<evidence type="ECO:0000313" key="7">
    <source>
        <dbReference type="Proteomes" id="UP000292881"/>
    </source>
</evidence>
<dbReference type="GO" id="GO:0003677">
    <property type="term" value="F:DNA binding"/>
    <property type="evidence" value="ECO:0007669"/>
    <property type="project" value="UniProtKB-KW"/>
</dbReference>
<dbReference type="SUPFAM" id="SSF56349">
    <property type="entry name" value="DNA breaking-rejoining enzymes"/>
    <property type="match status" value="1"/>
</dbReference>
<dbReference type="InterPro" id="IPR010998">
    <property type="entry name" value="Integrase_recombinase_N"/>
</dbReference>
<feature type="region of interest" description="Disordered" evidence="4">
    <location>
        <begin position="1"/>
        <end position="44"/>
    </location>
</feature>
<proteinExistence type="inferred from homology"/>
<dbReference type="Gene3D" id="1.10.443.10">
    <property type="entry name" value="Intergrase catalytic core"/>
    <property type="match status" value="1"/>
</dbReference>
<keyword evidence="3" id="KW-0233">DNA recombination</keyword>
<keyword evidence="7" id="KW-1185">Reference proteome</keyword>
<dbReference type="InterPro" id="IPR002104">
    <property type="entry name" value="Integrase_catalytic"/>
</dbReference>
<dbReference type="Proteomes" id="UP000292881">
    <property type="component" value="Unassembled WGS sequence"/>
</dbReference>
<evidence type="ECO:0000256" key="2">
    <source>
        <dbReference type="ARBA" id="ARBA00023125"/>
    </source>
</evidence>
<dbReference type="Pfam" id="PF00589">
    <property type="entry name" value="Phage_integrase"/>
    <property type="match status" value="1"/>
</dbReference>
<reference evidence="6 7" key="1">
    <citation type="submission" date="2019-01" db="EMBL/GenBank/DDBJ databases">
        <authorList>
            <person name="Li J."/>
        </authorList>
    </citation>
    <scope>NUCLEOTIDE SEQUENCE [LARGE SCALE GENOMIC DNA]</scope>
    <source>
        <strain evidence="6 7">CGMCC 4.7180</strain>
    </source>
</reference>
<dbReference type="InterPro" id="IPR050090">
    <property type="entry name" value="Tyrosine_recombinase_XerCD"/>
</dbReference>
<feature type="compositionally biased region" description="Polar residues" evidence="4">
    <location>
        <begin position="16"/>
        <end position="41"/>
    </location>
</feature>
<feature type="domain" description="Tyr recombinase" evidence="5">
    <location>
        <begin position="233"/>
        <end position="433"/>
    </location>
</feature>
<dbReference type="PANTHER" id="PTHR30349">
    <property type="entry name" value="PHAGE INTEGRASE-RELATED"/>
    <property type="match status" value="1"/>
</dbReference>
<dbReference type="EMBL" id="SDPL01000001">
    <property type="protein sequence ID" value="RXZ51879.1"/>
    <property type="molecule type" value="Genomic_DNA"/>
</dbReference>
<organism evidence="6 7">
    <name type="scientific">Agromyces binzhouensis</name>
    <dbReference type="NCBI Taxonomy" id="1817495"/>
    <lineage>
        <taxon>Bacteria</taxon>
        <taxon>Bacillati</taxon>
        <taxon>Actinomycetota</taxon>
        <taxon>Actinomycetes</taxon>
        <taxon>Micrococcales</taxon>
        <taxon>Microbacteriaceae</taxon>
        <taxon>Agromyces</taxon>
    </lineage>
</organism>
<dbReference type="AlphaFoldDB" id="A0A4Q2JYK1"/>
<evidence type="ECO:0000259" key="5">
    <source>
        <dbReference type="PROSITE" id="PS51898"/>
    </source>
</evidence>
<dbReference type="InterPro" id="IPR013762">
    <property type="entry name" value="Integrase-like_cat_sf"/>
</dbReference>
<comment type="caution">
    <text evidence="6">The sequence shown here is derived from an EMBL/GenBank/DDBJ whole genome shotgun (WGS) entry which is preliminary data.</text>
</comment>
<dbReference type="OrthoDB" id="4326943at2"/>
<evidence type="ECO:0000313" key="6">
    <source>
        <dbReference type="EMBL" id="RXZ51879.1"/>
    </source>
</evidence>
<accession>A0A4Q2JYK1</accession>
<evidence type="ECO:0000256" key="1">
    <source>
        <dbReference type="ARBA" id="ARBA00008857"/>
    </source>
</evidence>
<protein>
    <submittedName>
        <fullName evidence="6">Site-specific integrase</fullName>
    </submittedName>
</protein>
<keyword evidence="2" id="KW-0238">DNA-binding</keyword>
<dbReference type="InterPro" id="IPR011010">
    <property type="entry name" value="DNA_brk_join_enz"/>
</dbReference>
<dbReference type="PANTHER" id="PTHR30349:SF41">
    <property type="entry name" value="INTEGRASE_RECOMBINASE PROTEIN MJ0367-RELATED"/>
    <property type="match status" value="1"/>
</dbReference>
<evidence type="ECO:0000256" key="4">
    <source>
        <dbReference type="SAM" id="MobiDB-lite"/>
    </source>
</evidence>
<dbReference type="CDD" id="cd01189">
    <property type="entry name" value="INT_ICEBs1_C_like"/>
    <property type="match status" value="1"/>
</dbReference>